<evidence type="ECO:0000313" key="3">
    <source>
        <dbReference type="RefSeq" id="XP_010501797.1"/>
    </source>
</evidence>
<evidence type="ECO:0000256" key="1">
    <source>
        <dbReference type="SAM" id="MobiDB-lite"/>
    </source>
</evidence>
<name>A0ABM0YJ82_CAMSA</name>
<keyword evidence="2" id="KW-1185">Reference proteome</keyword>
<feature type="compositionally biased region" description="Low complexity" evidence="1">
    <location>
        <begin position="123"/>
        <end position="146"/>
    </location>
</feature>
<dbReference type="Proteomes" id="UP000694864">
    <property type="component" value="Chromosome 3"/>
</dbReference>
<evidence type="ECO:0000313" key="2">
    <source>
        <dbReference type="Proteomes" id="UP000694864"/>
    </source>
</evidence>
<feature type="region of interest" description="Disordered" evidence="1">
    <location>
        <begin position="114"/>
        <end position="166"/>
    </location>
</feature>
<dbReference type="Pfam" id="PF14223">
    <property type="entry name" value="Retrotran_gag_2"/>
    <property type="match status" value="1"/>
</dbReference>
<sequence>MWIYSTISSSLLDTILKTREIWVSIENLFRDNKEAQAIQLDNKLRSLTISDLSVHDYCQKLKTLCSLTPITERVLVMHMLNGLTEKYENIVNIIKHRQPFPSFATARSMLAEEERRLSKQVKTTSASLDSSSHSALYTSSGHNSNNSHRDNNSNRGPYNSGKNNNG</sequence>
<dbReference type="RefSeq" id="XP_010501797.1">
    <property type="nucleotide sequence ID" value="XM_010503495.1"/>
</dbReference>
<dbReference type="PANTHER" id="PTHR47481">
    <property type="match status" value="1"/>
</dbReference>
<proteinExistence type="predicted"/>
<reference evidence="3" key="2">
    <citation type="submission" date="2025-08" db="UniProtKB">
        <authorList>
            <consortium name="RefSeq"/>
        </authorList>
    </citation>
    <scope>IDENTIFICATION</scope>
    <source>
        <tissue evidence="3">Leaf</tissue>
    </source>
</reference>
<organism evidence="2 3">
    <name type="scientific">Camelina sativa</name>
    <name type="common">False flax</name>
    <name type="synonym">Myagrum sativum</name>
    <dbReference type="NCBI Taxonomy" id="90675"/>
    <lineage>
        <taxon>Eukaryota</taxon>
        <taxon>Viridiplantae</taxon>
        <taxon>Streptophyta</taxon>
        <taxon>Embryophyta</taxon>
        <taxon>Tracheophyta</taxon>
        <taxon>Spermatophyta</taxon>
        <taxon>Magnoliopsida</taxon>
        <taxon>eudicotyledons</taxon>
        <taxon>Gunneridae</taxon>
        <taxon>Pentapetalae</taxon>
        <taxon>rosids</taxon>
        <taxon>malvids</taxon>
        <taxon>Brassicales</taxon>
        <taxon>Brassicaceae</taxon>
        <taxon>Camelineae</taxon>
        <taxon>Camelina</taxon>
    </lineage>
</organism>
<protein>
    <submittedName>
        <fullName evidence="3">Uncharacterized protein LOC104779101</fullName>
    </submittedName>
</protein>
<dbReference type="GeneID" id="104779101"/>
<accession>A0ABM0YJ82</accession>
<gene>
    <name evidence="3" type="primary">LOC104779101</name>
</gene>
<dbReference type="PANTHER" id="PTHR47481:SF10">
    <property type="entry name" value="COPIA-LIKE POLYPROTEIN_RETROTRANSPOSON"/>
    <property type="match status" value="1"/>
</dbReference>
<reference evidence="2" key="1">
    <citation type="journal article" date="2014" name="Nat. Commun.">
        <title>The emerging biofuel crop Camelina sativa retains a highly undifferentiated hexaploid genome structure.</title>
        <authorList>
            <person name="Kagale S."/>
            <person name="Koh C."/>
            <person name="Nixon J."/>
            <person name="Bollina V."/>
            <person name="Clarke W.E."/>
            <person name="Tuteja R."/>
            <person name="Spillane C."/>
            <person name="Robinson S.J."/>
            <person name="Links M.G."/>
            <person name="Clarke C."/>
            <person name="Higgins E.E."/>
            <person name="Huebert T."/>
            <person name="Sharpe A.G."/>
            <person name="Parkin I.A."/>
        </authorList>
    </citation>
    <scope>NUCLEOTIDE SEQUENCE [LARGE SCALE GENOMIC DNA]</scope>
    <source>
        <strain evidence="2">cv. DH55</strain>
    </source>
</reference>